<reference evidence="1 2" key="1">
    <citation type="submission" date="2019-11" db="EMBL/GenBank/DDBJ databases">
        <title>Whole genome sequence of Oryza granulata.</title>
        <authorList>
            <person name="Li W."/>
        </authorList>
    </citation>
    <scope>NUCLEOTIDE SEQUENCE [LARGE SCALE GENOMIC DNA]</scope>
    <source>
        <strain evidence="2">cv. Menghai</strain>
        <tissue evidence="1">Leaf</tissue>
    </source>
</reference>
<name>A0A6G1BLV1_9ORYZ</name>
<organism evidence="1 2">
    <name type="scientific">Oryza meyeriana var. granulata</name>
    <dbReference type="NCBI Taxonomy" id="110450"/>
    <lineage>
        <taxon>Eukaryota</taxon>
        <taxon>Viridiplantae</taxon>
        <taxon>Streptophyta</taxon>
        <taxon>Embryophyta</taxon>
        <taxon>Tracheophyta</taxon>
        <taxon>Spermatophyta</taxon>
        <taxon>Magnoliopsida</taxon>
        <taxon>Liliopsida</taxon>
        <taxon>Poales</taxon>
        <taxon>Poaceae</taxon>
        <taxon>BOP clade</taxon>
        <taxon>Oryzoideae</taxon>
        <taxon>Oryzeae</taxon>
        <taxon>Oryzinae</taxon>
        <taxon>Oryza</taxon>
        <taxon>Oryza meyeriana</taxon>
    </lineage>
</organism>
<accession>A0A6G1BLV1</accession>
<gene>
    <name evidence="1" type="ORF">E2562_017584</name>
</gene>
<comment type="caution">
    <text evidence="1">The sequence shown here is derived from an EMBL/GenBank/DDBJ whole genome shotgun (WGS) entry which is preliminary data.</text>
</comment>
<sequence>MANLGLSGVRRECGVAWGRLSPLLVVGEGSPGTGSVQQGRRVTVGGWRSSKGVAHRDLGE</sequence>
<evidence type="ECO:0000313" key="1">
    <source>
        <dbReference type="EMBL" id="KAF0888734.1"/>
    </source>
</evidence>
<keyword evidence="2" id="KW-1185">Reference proteome</keyword>
<protein>
    <submittedName>
        <fullName evidence="1">Uncharacterized protein</fullName>
    </submittedName>
</protein>
<dbReference type="Proteomes" id="UP000479710">
    <property type="component" value="Unassembled WGS sequence"/>
</dbReference>
<dbReference type="EMBL" id="SPHZ02000012">
    <property type="protein sequence ID" value="KAF0888734.1"/>
    <property type="molecule type" value="Genomic_DNA"/>
</dbReference>
<proteinExistence type="predicted"/>
<dbReference type="AlphaFoldDB" id="A0A6G1BLV1"/>
<evidence type="ECO:0000313" key="2">
    <source>
        <dbReference type="Proteomes" id="UP000479710"/>
    </source>
</evidence>